<dbReference type="SMART" id="SM00498">
    <property type="entry name" value="FH2"/>
    <property type="match status" value="1"/>
</dbReference>
<evidence type="ECO:0000313" key="7">
    <source>
        <dbReference type="Proteomes" id="UP000613177"/>
    </source>
</evidence>
<dbReference type="Gene3D" id="1.10.238.150">
    <property type="entry name" value="Formin, FH3 diaphanous domain"/>
    <property type="match status" value="1"/>
</dbReference>
<feature type="compositionally biased region" description="Low complexity" evidence="3">
    <location>
        <begin position="1263"/>
        <end position="1276"/>
    </location>
</feature>
<dbReference type="GO" id="GO:0003779">
    <property type="term" value="F:actin binding"/>
    <property type="evidence" value="ECO:0007669"/>
    <property type="project" value="InterPro"/>
</dbReference>
<dbReference type="GO" id="GO:0031267">
    <property type="term" value="F:small GTPase binding"/>
    <property type="evidence" value="ECO:0007669"/>
    <property type="project" value="InterPro"/>
</dbReference>
<dbReference type="InterPro" id="IPR016024">
    <property type="entry name" value="ARM-type_fold"/>
</dbReference>
<evidence type="ECO:0000259" key="4">
    <source>
        <dbReference type="PROSITE" id="PS51232"/>
    </source>
</evidence>
<dbReference type="Pfam" id="PF06371">
    <property type="entry name" value="Drf_GBD"/>
    <property type="match status" value="1"/>
</dbReference>
<dbReference type="Pfam" id="PF02181">
    <property type="entry name" value="FH2"/>
    <property type="match status" value="2"/>
</dbReference>
<organism evidence="6 7">
    <name type="scientific">Thamnidium elegans</name>
    <dbReference type="NCBI Taxonomy" id="101142"/>
    <lineage>
        <taxon>Eukaryota</taxon>
        <taxon>Fungi</taxon>
        <taxon>Fungi incertae sedis</taxon>
        <taxon>Mucoromycota</taxon>
        <taxon>Mucoromycotina</taxon>
        <taxon>Mucoromycetes</taxon>
        <taxon>Mucorales</taxon>
        <taxon>Mucorineae</taxon>
        <taxon>Mucoraceae</taxon>
        <taxon>Thamnidium</taxon>
    </lineage>
</organism>
<dbReference type="InterPro" id="IPR014768">
    <property type="entry name" value="GBD/FH3_dom"/>
</dbReference>
<proteinExistence type="inferred from homology"/>
<dbReference type="SMART" id="SM01140">
    <property type="entry name" value="Drf_GBD"/>
    <property type="match status" value="1"/>
</dbReference>
<dbReference type="PANTHER" id="PTHR47102">
    <property type="entry name" value="PROTEIN BNI1"/>
    <property type="match status" value="1"/>
</dbReference>
<dbReference type="PROSITE" id="PS51232">
    <property type="entry name" value="GBD_FH3"/>
    <property type="match status" value="1"/>
</dbReference>
<dbReference type="GO" id="GO:0005884">
    <property type="term" value="C:actin filament"/>
    <property type="evidence" value="ECO:0007669"/>
    <property type="project" value="InterPro"/>
</dbReference>
<dbReference type="PRINTS" id="PR00828">
    <property type="entry name" value="FORMIN"/>
</dbReference>
<dbReference type="Proteomes" id="UP000613177">
    <property type="component" value="Unassembled WGS sequence"/>
</dbReference>
<evidence type="ECO:0000259" key="5">
    <source>
        <dbReference type="PROSITE" id="PS51444"/>
    </source>
</evidence>
<keyword evidence="7" id="KW-1185">Reference proteome</keyword>
<dbReference type="InterPro" id="IPR051661">
    <property type="entry name" value="Actin_filament_regulator"/>
</dbReference>
<dbReference type="GO" id="GO:0051016">
    <property type="term" value="P:barbed-end actin filament capping"/>
    <property type="evidence" value="ECO:0007669"/>
    <property type="project" value="TreeGrafter"/>
</dbReference>
<dbReference type="Gene3D" id="1.20.58.2220">
    <property type="entry name" value="Formin, FH2 domain"/>
    <property type="match status" value="1"/>
</dbReference>
<sequence length="1369" mass="158418">MEGILDRFGRKKYKRPNGTIPPTKYTGRRYSVRRILSIRPKSRILTASAIRQQSIIPNSSSFEAGSAEHLFAREQYIPSDHDVNALFDNMLERRGIHDRKIKQSMEHWEKEKKWLMIHQDHQAELLASGVSQGHMQETIAERASLDMNRLPNTQLHDLNTISPLSPNRYQQSLPGPFPETSTSSPVHTTPSNNHSTATFSNNISTSNIMHPISTTLRKSRSIANLSPVKAKNSNNDHGLDDSNSPEYFVRKFLSPNLRSVTPKIAESLELGNEIYSPKRISYNRRDVALELEVEIVKCIKAIVNTRIGGKEAMDHPEYIHAVVFSIHCPQWQTRKIVCELLAFICYLDGHEHVVRGFELLKKFKKSLVLYDSWMKEFLRTIDTGHDKMKSEKIPENFNLLNIQINLFKELAEHDIEDAFGEELNLETEFAEPSKLFDRVLANISDSSRGTEYLINILKYFLWIKGDAETKAQFYHMISIIVQQIVMDRRPHCNSDDFSSTFGMSVATVFKNFYDVDRLRNIERESNDLREMYEQVLQEKNELQTEVQQLRILPNQIEHESQKQRIVYLKQENDSLRDVLKTSKETIAMLQDRLAVAENTDRRRSSLLILTEDWKVSAKARISMDEMYSSSKESEPQLISGNVKPINESNSFGFGNILPFFSKKHKKPRPIVTSASFGQIHQSLDYTQSPSSFSDDSSVRSESKPTAITNAVTAAPVLIVPLRKQIQHYPQVKLKNFQWKKMDANAAENTIWNMDIGEDDGFMQDALKKQGAFEKIEALFPAKVNTFLEKRLAQTNNNTVVKNDSVKFLSKDKNRNINIVIFPKIKHFSSYKEVRDHILAMDDKLCTETFLSNLIAYCPSREDDLITMQKYISGPEEDCQKLDLPEQFTIEMMRIYRYETRIKFMLFRLQYWEKFEHLRKSLSIVLETSDSLRNSKALKKLLQLILVLGNYMNSSGQQGGAFGMKIDSINKLADTKASDESHLTLLHCLVGIVRRHFSFILDFIDDLKDVNQASRVMVSINDIGQQYIEMRQGLKQIGMELELYWPSLEELKEKRSVSPIEEEEESQNQKAEGTFDNGSIRSHTTNERNEMKLNDTGSIRSRATNQSNEIESINTSQNNNYAKSNYDTQPSKDTDTQSNHIFDHIDTFSQEETMSLNEPSRYVTINRDRFSQVMEEFRNSANNRFEELEALYVNVDFKWRDIMVYYGESPKLMRPDEFFQIFSRFITSWKQAAKEELKYSEDMEREERRKQALEEKRKALTKPSIELSDSDSQSSRTSGEDHDRRIMDDLMEQLRSGKTENKMRQRRVRERLRKIKNEEEMIKPSTEKNRAATLSVAISRTDSTHSSISSGQIPVISAEDLLRSLQQENE</sequence>
<dbReference type="SUPFAM" id="SSF48371">
    <property type="entry name" value="ARM repeat"/>
    <property type="match status" value="1"/>
</dbReference>
<feature type="compositionally biased region" description="Low complexity" evidence="3">
    <location>
        <begin position="178"/>
        <end position="191"/>
    </location>
</feature>
<dbReference type="InterPro" id="IPR015425">
    <property type="entry name" value="FH2_Formin"/>
</dbReference>
<accession>A0A8H7VZR9</accession>
<dbReference type="InterPro" id="IPR010472">
    <property type="entry name" value="FH3_dom"/>
</dbReference>
<comment type="caution">
    <text evidence="6">The sequence shown here is derived from an EMBL/GenBank/DDBJ whole genome shotgun (WGS) entry which is preliminary data.</text>
</comment>
<dbReference type="Gene3D" id="1.20.58.630">
    <property type="match status" value="1"/>
</dbReference>
<dbReference type="GO" id="GO:0008017">
    <property type="term" value="F:microtubule binding"/>
    <property type="evidence" value="ECO:0007669"/>
    <property type="project" value="InterPro"/>
</dbReference>
<dbReference type="Gene3D" id="6.10.30.50">
    <property type="match status" value="1"/>
</dbReference>
<feature type="domain" description="FH2" evidence="5">
    <location>
        <begin position="723"/>
        <end position="1254"/>
    </location>
</feature>
<evidence type="ECO:0000256" key="1">
    <source>
        <dbReference type="ARBA" id="ARBA00037935"/>
    </source>
</evidence>
<feature type="compositionally biased region" description="Polar residues" evidence="3">
    <location>
        <begin position="192"/>
        <end position="202"/>
    </location>
</feature>
<dbReference type="InterPro" id="IPR011989">
    <property type="entry name" value="ARM-like"/>
</dbReference>
<dbReference type="GO" id="GO:0032153">
    <property type="term" value="C:cell division site"/>
    <property type="evidence" value="ECO:0007669"/>
    <property type="project" value="TreeGrafter"/>
</dbReference>
<gene>
    <name evidence="6" type="ORF">INT48_005007</name>
</gene>
<dbReference type="Pfam" id="PF06367">
    <property type="entry name" value="Drf_FH3"/>
    <property type="match status" value="1"/>
</dbReference>
<feature type="region of interest" description="Disordered" evidence="3">
    <location>
        <begin position="156"/>
        <end position="202"/>
    </location>
</feature>
<evidence type="ECO:0000313" key="6">
    <source>
        <dbReference type="EMBL" id="KAG2233169.1"/>
    </source>
</evidence>
<name>A0A8H7VZR9_9FUNG</name>
<feature type="compositionally biased region" description="Polar residues" evidence="3">
    <location>
        <begin position="156"/>
        <end position="173"/>
    </location>
</feature>
<dbReference type="Gene3D" id="1.25.10.10">
    <property type="entry name" value="Leucine-rich Repeat Variant"/>
    <property type="match status" value="1"/>
</dbReference>
<dbReference type="GO" id="GO:0045010">
    <property type="term" value="P:actin nucleation"/>
    <property type="evidence" value="ECO:0007669"/>
    <property type="project" value="InterPro"/>
</dbReference>
<dbReference type="PROSITE" id="PS51444">
    <property type="entry name" value="FH2"/>
    <property type="match status" value="1"/>
</dbReference>
<dbReference type="PANTHER" id="PTHR47102:SF2">
    <property type="entry name" value="PROTEIN BNI1"/>
    <property type="match status" value="1"/>
</dbReference>
<feature type="compositionally biased region" description="Polar residues" evidence="3">
    <location>
        <begin position="1094"/>
        <end position="1128"/>
    </location>
</feature>
<reference evidence="6" key="1">
    <citation type="submission" date="2021-01" db="EMBL/GenBank/DDBJ databases">
        <title>Metabolic potential, ecology and presence of endohyphal bacteria is reflected in genomic diversity of Mucoromycotina.</title>
        <authorList>
            <person name="Muszewska A."/>
            <person name="Okrasinska A."/>
            <person name="Steczkiewicz K."/>
            <person name="Drgas O."/>
            <person name="Orlowska M."/>
            <person name="Perlinska-Lenart U."/>
            <person name="Aleksandrzak-Piekarczyk T."/>
            <person name="Szatraj K."/>
            <person name="Zielenkiewicz U."/>
            <person name="Pilsyk S."/>
            <person name="Malc E."/>
            <person name="Mieczkowski P."/>
            <person name="Kruszewska J.S."/>
            <person name="Biernat P."/>
            <person name="Pawlowska J."/>
        </authorList>
    </citation>
    <scope>NUCLEOTIDE SEQUENCE</scope>
    <source>
        <strain evidence="6">WA0000018081</strain>
    </source>
</reference>
<feature type="region of interest" description="Disordered" evidence="3">
    <location>
        <begin position="1249"/>
        <end position="1285"/>
    </location>
</feature>
<feature type="coiled-coil region" evidence="2">
    <location>
        <begin position="518"/>
        <end position="599"/>
    </location>
</feature>
<dbReference type="GO" id="GO:0005938">
    <property type="term" value="C:cell cortex"/>
    <property type="evidence" value="ECO:0007669"/>
    <property type="project" value="UniProtKB-ARBA"/>
</dbReference>
<protein>
    <submittedName>
        <fullName evidence="6">Uncharacterized protein</fullName>
    </submittedName>
</protein>
<dbReference type="GO" id="GO:0051017">
    <property type="term" value="P:actin filament bundle assembly"/>
    <property type="evidence" value="ECO:0007669"/>
    <property type="project" value="TreeGrafter"/>
</dbReference>
<dbReference type="InterPro" id="IPR010473">
    <property type="entry name" value="GTPase-bd"/>
</dbReference>
<keyword evidence="2" id="KW-0175">Coiled coil</keyword>
<evidence type="ECO:0000256" key="3">
    <source>
        <dbReference type="SAM" id="MobiDB-lite"/>
    </source>
</evidence>
<feature type="compositionally biased region" description="Polar residues" evidence="3">
    <location>
        <begin position="1067"/>
        <end position="1082"/>
    </location>
</feature>
<feature type="compositionally biased region" description="Basic and acidic residues" evidence="3">
    <location>
        <begin position="1083"/>
        <end position="1092"/>
    </location>
</feature>
<dbReference type="InterPro" id="IPR001265">
    <property type="entry name" value="Formin_Cappuccino_subfam"/>
</dbReference>
<dbReference type="SUPFAM" id="SSF101447">
    <property type="entry name" value="Formin homology 2 domain (FH2 domain)"/>
    <property type="match status" value="1"/>
</dbReference>
<feature type="domain" description="GBD/FH3" evidence="4">
    <location>
        <begin position="75"/>
        <end position="557"/>
    </location>
</feature>
<feature type="region of interest" description="Disordered" evidence="3">
    <location>
        <begin position="1054"/>
        <end position="1137"/>
    </location>
</feature>
<dbReference type="InterPro" id="IPR042201">
    <property type="entry name" value="FH2_Formin_sf"/>
</dbReference>
<comment type="similarity">
    <text evidence="1">Belongs to the formin homology family. BNI1 subfamily.</text>
</comment>
<dbReference type="EMBL" id="JAEPRE010000087">
    <property type="protein sequence ID" value="KAG2233169.1"/>
    <property type="molecule type" value="Genomic_DNA"/>
</dbReference>
<dbReference type="GO" id="GO:1903475">
    <property type="term" value="P:mitotic actomyosin contractile ring assembly"/>
    <property type="evidence" value="ECO:0007669"/>
    <property type="project" value="TreeGrafter"/>
</dbReference>
<dbReference type="GO" id="GO:0043332">
    <property type="term" value="C:mating projection tip"/>
    <property type="evidence" value="ECO:0007669"/>
    <property type="project" value="TreeGrafter"/>
</dbReference>
<evidence type="ECO:0000256" key="2">
    <source>
        <dbReference type="SAM" id="Coils"/>
    </source>
</evidence>